<keyword evidence="2" id="KW-1185">Reference proteome</keyword>
<organism evidence="1 2">
    <name type="scientific">Youngiibacter fragilis 232.1</name>
    <dbReference type="NCBI Taxonomy" id="994573"/>
    <lineage>
        <taxon>Bacteria</taxon>
        <taxon>Bacillati</taxon>
        <taxon>Bacillota</taxon>
        <taxon>Clostridia</taxon>
        <taxon>Eubacteriales</taxon>
        <taxon>Clostridiaceae</taxon>
        <taxon>Youngiibacter</taxon>
    </lineage>
</organism>
<dbReference type="RefSeq" id="WP_023388070.1">
    <property type="nucleotide sequence ID" value="NZ_AXUN02000175.1"/>
</dbReference>
<protein>
    <submittedName>
        <fullName evidence="1">Uncharacterized protein</fullName>
    </submittedName>
</protein>
<proteinExistence type="predicted"/>
<sequence>MVYGAILEKGEHYYTHLSKIFKAIDNKQTEFNWLITAFECYPKTKSFEELLSKEYCWLSGTELTNIVDYEDIQWIWAVLSGFNKDIPLAKILDYPLPYADGYGGFWKNPLSLQHPLASIEIVPWDSSLTLIISEEKDLVECFMKAFPLSEDLSIYNTK</sequence>
<dbReference type="EMBL" id="AXUN02000175">
    <property type="protein sequence ID" value="ETA80730.1"/>
    <property type="molecule type" value="Genomic_DNA"/>
</dbReference>
<dbReference type="AlphaFoldDB" id="V7I3A7"/>
<dbReference type="STRING" id="994573.T472_0210350"/>
<accession>V7I3A7</accession>
<dbReference type="Proteomes" id="UP000017747">
    <property type="component" value="Unassembled WGS sequence"/>
</dbReference>
<evidence type="ECO:0000313" key="2">
    <source>
        <dbReference type="Proteomes" id="UP000017747"/>
    </source>
</evidence>
<name>V7I3A7_9CLOT</name>
<evidence type="ECO:0000313" key="1">
    <source>
        <dbReference type="EMBL" id="ETA80730.1"/>
    </source>
</evidence>
<dbReference type="eggNOG" id="ENOG5032UBK">
    <property type="taxonomic scope" value="Bacteria"/>
</dbReference>
<comment type="caution">
    <text evidence="1">The sequence shown here is derived from an EMBL/GenBank/DDBJ whole genome shotgun (WGS) entry which is preliminary data.</text>
</comment>
<gene>
    <name evidence="1" type="ORF">T472_0210350</name>
</gene>
<reference evidence="1 2" key="1">
    <citation type="journal article" date="2014" name="Genome Announc.">
        <title>Genome Sequence of Youngiibacter fragilis, the Type Strain of the Genus Youngiibacter.</title>
        <authorList>
            <person name="Wawrik C.B."/>
            <person name="Callaghan A.V."/>
            <person name="Stamps B.W."/>
            <person name="Wawrik B."/>
        </authorList>
    </citation>
    <scope>NUCLEOTIDE SEQUENCE [LARGE SCALE GENOMIC DNA]</scope>
    <source>
        <strain evidence="1 2">232.1</strain>
    </source>
</reference>